<dbReference type="EMBL" id="JAQQWE010000001">
    <property type="protein sequence ID" value="KAK7966227.1"/>
    <property type="molecule type" value="Genomic_DNA"/>
</dbReference>
<feature type="compositionally biased region" description="Polar residues" evidence="2">
    <location>
        <begin position="718"/>
        <end position="727"/>
    </location>
</feature>
<evidence type="ECO:0000256" key="1">
    <source>
        <dbReference type="ARBA" id="ARBA00006333"/>
    </source>
</evidence>
<accession>A0ABR1QUN7</accession>
<evidence type="ECO:0008006" key="5">
    <source>
        <dbReference type="Google" id="ProtNLM"/>
    </source>
</evidence>
<evidence type="ECO:0000313" key="3">
    <source>
        <dbReference type="EMBL" id="KAK7966227.1"/>
    </source>
</evidence>
<name>A0ABR1QUN7_9PEZI</name>
<evidence type="ECO:0000313" key="4">
    <source>
        <dbReference type="Proteomes" id="UP001391051"/>
    </source>
</evidence>
<evidence type="ECO:0000256" key="2">
    <source>
        <dbReference type="SAM" id="MobiDB-lite"/>
    </source>
</evidence>
<feature type="region of interest" description="Disordered" evidence="2">
    <location>
        <begin position="578"/>
        <end position="598"/>
    </location>
</feature>
<dbReference type="GeneID" id="92069788"/>
<dbReference type="PANTHER" id="PTHR31739">
    <property type="entry name" value="ENT-COPALYL DIPHOSPHATE SYNTHASE, CHLOROPLASTIC"/>
    <property type="match status" value="1"/>
</dbReference>
<gene>
    <name evidence="3" type="ORF">PG986_000504</name>
</gene>
<sequence>MQFMLHQYTKYFVHIWASPRAIPRSPLASPADGILNTAAGLLALRRHLEVGPTQDDWEIRSRKAALALQQMLEQWDVLGSDQVGFEMLMVQHLSLLQLAGVELVFRQQKELQAIYDAKRKVLSMSSLYEAPSTMLHSLEAFIGHAEFDRLRGFQDENGSMMGSPSSTAAYLMHVSSWDDDSELYLRNVVYRGVPHDGGVPSAWPTTVFEASWHRNEMYWKILLVQAFALLCNAEGEDVAGNAVHEANPLLKEQIPMISCQILAETLAHQHSDRSWDSMNEVTAYALLALSSIAGLPWVQSLDDNSLQNAINNGKEYLRQHRDEWKRGSHLWIEKVTFASDALSEAYCIAAMAAIIPTTRPDSLHTGLGRFALPKPVSCGMRAATAMIQRTSTQFYRWSLKLADVQACYALLGLQRHCRDFFFPAMEEGKYKYLPMTALIWMACHSRHRSSLSLLDLHEMMVLSMVVYQVDQYVESIIERKDDAWDFSFIEACIMQVCHDHSPNQTLGSPSPRIQLAKLTETLANGSKQAFEDISSILGRVAVHIFCQRGVVDEFRTFLLAHIAQARANRQFRDQKCTMNVSRPAPNGEPSPYSPPSEYQCPSRTFYRWVRTTSADHTSCPLAWTFFNCLLAAKPSSLYSSPSQHPRNVFATARMAYVAEDLCRHLASMCRMYNDFASLKRDTEEANLNSLNFPEFHHSLRSSHGGQQGDGGNVGISNGIVTQENDSPTTTTTNSATHHGVIPGDVPVLVQKMKDDLMWVAEYERRSLDMAVRQMDEELSQKAPLSVEALKVFIDVTDLYGLVYLVKDLTNRVKGG</sequence>
<comment type="caution">
    <text evidence="3">The sequence shown here is derived from an EMBL/GenBank/DDBJ whole genome shotgun (WGS) entry which is preliminary data.</text>
</comment>
<dbReference type="RefSeq" id="XP_066705619.1">
    <property type="nucleotide sequence ID" value="XM_066836726.1"/>
</dbReference>
<keyword evidence="4" id="KW-1185">Reference proteome</keyword>
<dbReference type="InterPro" id="IPR050148">
    <property type="entry name" value="Terpene_synthase-like"/>
</dbReference>
<comment type="similarity">
    <text evidence="1">Belongs to the terpene synthase family.</text>
</comment>
<proteinExistence type="inferred from homology"/>
<feature type="region of interest" description="Disordered" evidence="2">
    <location>
        <begin position="699"/>
        <end position="738"/>
    </location>
</feature>
<dbReference type="Gene3D" id="1.50.10.160">
    <property type="match status" value="1"/>
</dbReference>
<dbReference type="Proteomes" id="UP001391051">
    <property type="component" value="Unassembled WGS sequence"/>
</dbReference>
<organism evidence="3 4">
    <name type="scientific">Apiospora aurea</name>
    <dbReference type="NCBI Taxonomy" id="335848"/>
    <lineage>
        <taxon>Eukaryota</taxon>
        <taxon>Fungi</taxon>
        <taxon>Dikarya</taxon>
        <taxon>Ascomycota</taxon>
        <taxon>Pezizomycotina</taxon>
        <taxon>Sordariomycetes</taxon>
        <taxon>Xylariomycetidae</taxon>
        <taxon>Amphisphaeriales</taxon>
        <taxon>Apiosporaceae</taxon>
        <taxon>Apiospora</taxon>
    </lineage>
</organism>
<dbReference type="PANTHER" id="PTHR31739:SF25">
    <property type="entry name" value="(E,E)-GERANYLLINALOOL SYNTHASE"/>
    <property type="match status" value="1"/>
</dbReference>
<reference evidence="3 4" key="1">
    <citation type="submission" date="2023-01" db="EMBL/GenBank/DDBJ databases">
        <title>Analysis of 21 Apiospora genomes using comparative genomics revels a genus with tremendous synthesis potential of carbohydrate active enzymes and secondary metabolites.</title>
        <authorList>
            <person name="Sorensen T."/>
        </authorList>
    </citation>
    <scope>NUCLEOTIDE SEQUENCE [LARGE SCALE GENOMIC DNA]</scope>
    <source>
        <strain evidence="3 4">CBS 24483</strain>
    </source>
</reference>
<protein>
    <recommendedName>
        <fullName evidence="5">Transcription factor domain-containing protein</fullName>
    </recommendedName>
</protein>